<dbReference type="GO" id="GO:0043565">
    <property type="term" value="F:sequence-specific DNA binding"/>
    <property type="evidence" value="ECO:0007669"/>
    <property type="project" value="InterPro"/>
</dbReference>
<dbReference type="Proteomes" id="UP000190951">
    <property type="component" value="Chromosome"/>
</dbReference>
<dbReference type="Gene3D" id="2.60.40.1500">
    <property type="entry name" value="Glycosyl hydrolase domain, family 39"/>
    <property type="match status" value="1"/>
</dbReference>
<evidence type="ECO:0000256" key="4">
    <source>
        <dbReference type="ARBA" id="ARBA00023125"/>
    </source>
</evidence>
<dbReference type="InterPro" id="IPR014710">
    <property type="entry name" value="RmlC-like_jellyroll"/>
</dbReference>
<protein>
    <submittedName>
        <fullName evidence="7">HTH-type transcriptional activator RhaS</fullName>
    </submittedName>
</protein>
<dbReference type="SUPFAM" id="SSF51011">
    <property type="entry name" value="Glycosyl hydrolase domain"/>
    <property type="match status" value="1"/>
</dbReference>
<dbReference type="Pfam" id="PF12833">
    <property type="entry name" value="HTH_18"/>
    <property type="match status" value="1"/>
</dbReference>
<keyword evidence="8" id="KW-1185">Reference proteome</keyword>
<reference evidence="7 8" key="1">
    <citation type="submission" date="2022-04" db="EMBL/GenBank/DDBJ databases">
        <title>Genome sequence of C. roseum typestrain.</title>
        <authorList>
            <person name="Poehlein A."/>
            <person name="Schoch T."/>
            <person name="Duerre P."/>
            <person name="Daniel R."/>
        </authorList>
    </citation>
    <scope>NUCLEOTIDE SEQUENCE [LARGE SCALE GENOMIC DNA]</scope>
    <source>
        <strain evidence="7 8">DSM 7320</strain>
    </source>
</reference>
<dbReference type="AlphaFoldDB" id="A0A1S8MBW0"/>
<dbReference type="Gene3D" id="1.10.10.60">
    <property type="entry name" value="Homeodomain-like"/>
    <property type="match status" value="2"/>
</dbReference>
<keyword evidence="4" id="KW-0238">DNA-binding</keyword>
<dbReference type="SUPFAM" id="SSF46689">
    <property type="entry name" value="Homeodomain-like"/>
    <property type="match status" value="1"/>
</dbReference>
<dbReference type="InterPro" id="IPR000514">
    <property type="entry name" value="Glyco_hydro_39"/>
</dbReference>
<gene>
    <name evidence="7" type="primary">rhaS_6</name>
    <name evidence="7" type="ORF">CROST_033690</name>
</gene>
<dbReference type="InterPro" id="IPR018060">
    <property type="entry name" value="HTH_AraC"/>
</dbReference>
<dbReference type="InterPro" id="IPR017853">
    <property type="entry name" value="GH"/>
</dbReference>
<dbReference type="PRINTS" id="PR00745">
    <property type="entry name" value="GLHYDRLASE39"/>
</dbReference>
<evidence type="ECO:0000256" key="3">
    <source>
        <dbReference type="ARBA" id="ARBA00023015"/>
    </source>
</evidence>
<dbReference type="CDD" id="cd02208">
    <property type="entry name" value="cupin_RmlC-like"/>
    <property type="match status" value="1"/>
</dbReference>
<dbReference type="STRING" id="84029.CROST_41010"/>
<dbReference type="Gene3D" id="2.60.120.10">
    <property type="entry name" value="Jelly Rolls"/>
    <property type="match status" value="1"/>
</dbReference>
<evidence type="ECO:0000313" key="8">
    <source>
        <dbReference type="Proteomes" id="UP000190951"/>
    </source>
</evidence>
<dbReference type="PROSITE" id="PS01124">
    <property type="entry name" value="HTH_ARAC_FAMILY_2"/>
    <property type="match status" value="1"/>
</dbReference>
<dbReference type="Gene3D" id="3.20.20.80">
    <property type="entry name" value="Glycosidases"/>
    <property type="match status" value="1"/>
</dbReference>
<dbReference type="GO" id="GO:0004553">
    <property type="term" value="F:hydrolase activity, hydrolyzing O-glycosyl compounds"/>
    <property type="evidence" value="ECO:0007669"/>
    <property type="project" value="InterPro"/>
</dbReference>
<dbReference type="SMART" id="SM00342">
    <property type="entry name" value="HTH_ARAC"/>
    <property type="match status" value="1"/>
</dbReference>
<accession>A0A1S8MBW0</accession>
<name>A0A1S8MBW0_9CLOT</name>
<dbReference type="EMBL" id="CP096983">
    <property type="protein sequence ID" value="URZ12646.1"/>
    <property type="molecule type" value="Genomic_DNA"/>
</dbReference>
<dbReference type="PANTHER" id="PTHR43280">
    <property type="entry name" value="ARAC-FAMILY TRANSCRIPTIONAL REGULATOR"/>
    <property type="match status" value="1"/>
</dbReference>
<evidence type="ECO:0000313" key="7">
    <source>
        <dbReference type="EMBL" id="URZ12646.1"/>
    </source>
</evidence>
<evidence type="ECO:0000256" key="1">
    <source>
        <dbReference type="ARBA" id="ARBA00008875"/>
    </source>
</evidence>
<dbReference type="InterPro" id="IPR009057">
    <property type="entry name" value="Homeodomain-like_sf"/>
</dbReference>
<dbReference type="PROSITE" id="PS00041">
    <property type="entry name" value="HTH_ARAC_FAMILY_1"/>
    <property type="match status" value="1"/>
</dbReference>
<dbReference type="KEGG" id="crw:CROST_033690"/>
<dbReference type="GO" id="GO:0003700">
    <property type="term" value="F:DNA-binding transcription factor activity"/>
    <property type="evidence" value="ECO:0007669"/>
    <property type="project" value="InterPro"/>
</dbReference>
<dbReference type="PANTHER" id="PTHR43280:SF34">
    <property type="entry name" value="ARAC-FAMILY TRANSCRIPTIONAL REGULATOR"/>
    <property type="match status" value="1"/>
</dbReference>
<dbReference type="InterPro" id="IPR049166">
    <property type="entry name" value="GH39_cat"/>
</dbReference>
<dbReference type="InterPro" id="IPR018062">
    <property type="entry name" value="HTH_AraC-typ_CS"/>
</dbReference>
<dbReference type="SUPFAM" id="SSF51445">
    <property type="entry name" value="(Trans)glycosidases"/>
    <property type="match status" value="1"/>
</dbReference>
<organism evidence="7 8">
    <name type="scientific">Clostridium felsineum</name>
    <dbReference type="NCBI Taxonomy" id="36839"/>
    <lineage>
        <taxon>Bacteria</taxon>
        <taxon>Bacillati</taxon>
        <taxon>Bacillota</taxon>
        <taxon>Clostridia</taxon>
        <taxon>Eubacteriales</taxon>
        <taxon>Clostridiaceae</taxon>
        <taxon>Clostridium</taxon>
    </lineage>
</organism>
<dbReference type="GO" id="GO:0005975">
    <property type="term" value="P:carbohydrate metabolic process"/>
    <property type="evidence" value="ECO:0007669"/>
    <property type="project" value="InterPro"/>
</dbReference>
<dbReference type="InterPro" id="IPR003313">
    <property type="entry name" value="AraC-bd"/>
</dbReference>
<proteinExistence type="inferred from homology"/>
<keyword evidence="5" id="KW-0804">Transcription</keyword>
<comment type="similarity">
    <text evidence="1">Belongs to the glycosyl hydrolase 39 family.</text>
</comment>
<dbReference type="Pfam" id="PF01229">
    <property type="entry name" value="Glyco_hydro_39"/>
    <property type="match status" value="1"/>
</dbReference>
<evidence type="ECO:0000256" key="5">
    <source>
        <dbReference type="ARBA" id="ARBA00023163"/>
    </source>
</evidence>
<sequence length="821" mass="96038">MSFEIVNYNENLPFKICITNSKNHDYHWHKEIELILLLKGKITYEIKNTKHEVLEKDIFLANSLDIHSISSNCESIILLFQIDPTFFDKYYSGFSKLYFEFNDTLNNVNTELYYKVRSNLAKIMFSLIKQDTTYKLSAINLAINTILIILKSFSSKPREENSYSLLNERVFEILNFIDKNYNIDISLNSISKKILISPQYISKIFKNSLGINFIDYIHKLRIKKSLNDLLNTNKSILDISLEHGFNDHKAYNRVFKKEFNMSPTDYRKDFLLNISESNLSDNYDETNKNFKYLYKFIDKNAATSSTFSNSRSHININVDFTIAKKTKYKKYWKITSIGRAALCLRHEIRKQITLAQRDIGYEFIRFHGIFSDEMLVYKENSKGEPIYNWNYIDEIFDFFYEVKLKPFIEIGFMPLALASKKQYAAFFWQANVSYPKSIDKWKALVSAFIKHCIERYSISEVSKWYFDIWTGPDLENAFWFEGKDKFFKFYKETYFSIKNVSPNLKVGSPGILPNKNSNWFKDFLFYCNDNKILLDFISCHIYATTDPKNIEIPKQVLNLANTSYTLSDENFLETAVAFIRNTIKNNTSNNPSLIVTEWNLSPYTRDYTRDTCFLSSYIIFNLLKNLGNIDAITFWTLSDIVEEGTTDNRLFHGGLGLFTYNGLKKPSYNAFFLLNKLGDNLIQLGDNYIVTSKSNDLQVIIYNFTYFDELFRTGDKSLLSYHERYNIFKASQEKEVNLALNLNSGNYRIKRSSLNMDFGSIFDAWIKMGAPEEIHSDVYNFLKSREAPSINISTENVKNTLILNDSIPIHGILLIEIHKLD</sequence>
<keyword evidence="3" id="KW-0805">Transcription regulation</keyword>
<evidence type="ECO:0000256" key="6">
    <source>
        <dbReference type="ARBA" id="ARBA00023295"/>
    </source>
</evidence>
<dbReference type="Pfam" id="PF02311">
    <property type="entry name" value="AraC_binding"/>
    <property type="match status" value="1"/>
</dbReference>
<keyword evidence="2" id="KW-0378">Hydrolase</keyword>
<dbReference type="RefSeq" id="WP_077833226.1">
    <property type="nucleotide sequence ID" value="NZ_CP096983.1"/>
</dbReference>
<evidence type="ECO:0000256" key="2">
    <source>
        <dbReference type="ARBA" id="ARBA00022801"/>
    </source>
</evidence>
<keyword evidence="6" id="KW-0326">Glycosidase</keyword>